<dbReference type="Gene3D" id="3.20.20.100">
    <property type="entry name" value="NADP-dependent oxidoreductase domain"/>
    <property type="match status" value="1"/>
</dbReference>
<evidence type="ECO:0000313" key="2">
    <source>
        <dbReference type="EMBL" id="WIA23338.1"/>
    </source>
</evidence>
<accession>A0ABY8UP45</accession>
<name>A0ABY8UP45_TETOB</name>
<dbReference type="EMBL" id="CP126223">
    <property type="protein sequence ID" value="WIA23338.1"/>
    <property type="molecule type" value="Genomic_DNA"/>
</dbReference>
<protein>
    <recommendedName>
        <fullName evidence="1">NADP-dependent oxidoreductase domain-containing protein</fullName>
    </recommendedName>
</protein>
<dbReference type="InterPro" id="IPR020471">
    <property type="entry name" value="AKR"/>
</dbReference>
<reference evidence="2 3" key="1">
    <citation type="submission" date="2023-05" db="EMBL/GenBank/DDBJ databases">
        <title>A 100% complete, gapless, phased diploid assembly of the Scenedesmus obliquus UTEX 3031 genome.</title>
        <authorList>
            <person name="Biondi T.C."/>
            <person name="Hanschen E.R."/>
            <person name="Kwon T."/>
            <person name="Eng W."/>
            <person name="Kruse C.P.S."/>
            <person name="Koehler S.I."/>
            <person name="Kunde Y."/>
            <person name="Gleasner C.D."/>
            <person name="You Mak K.T."/>
            <person name="Polle J."/>
            <person name="Hovde B.T."/>
            <person name="Starkenburg S.R."/>
        </authorList>
    </citation>
    <scope>NUCLEOTIDE SEQUENCE [LARGE SCALE GENOMIC DNA]</scope>
    <source>
        <strain evidence="2 3">DOE0152z</strain>
    </source>
</reference>
<organism evidence="2 3">
    <name type="scientific">Tetradesmus obliquus</name>
    <name type="common">Green alga</name>
    <name type="synonym">Acutodesmus obliquus</name>
    <dbReference type="NCBI Taxonomy" id="3088"/>
    <lineage>
        <taxon>Eukaryota</taxon>
        <taxon>Viridiplantae</taxon>
        <taxon>Chlorophyta</taxon>
        <taxon>core chlorophytes</taxon>
        <taxon>Chlorophyceae</taxon>
        <taxon>CS clade</taxon>
        <taxon>Sphaeropleales</taxon>
        <taxon>Scenedesmaceae</taxon>
        <taxon>Tetradesmus</taxon>
    </lineage>
</organism>
<feature type="domain" description="NADP-dependent oxidoreductase" evidence="1">
    <location>
        <begin position="6"/>
        <end position="188"/>
    </location>
</feature>
<dbReference type="SUPFAM" id="SSF51430">
    <property type="entry name" value="NAD(P)-linked oxidoreductase"/>
    <property type="match status" value="1"/>
</dbReference>
<dbReference type="InterPro" id="IPR023210">
    <property type="entry name" value="NADP_OxRdtase_dom"/>
</dbReference>
<dbReference type="PRINTS" id="PR00069">
    <property type="entry name" value="ALDKETRDTASE"/>
</dbReference>
<dbReference type="InterPro" id="IPR036812">
    <property type="entry name" value="NAD(P)_OxRdtase_dom_sf"/>
</dbReference>
<dbReference type="CDD" id="cd19071">
    <property type="entry name" value="AKR_AKR1-5-like"/>
    <property type="match status" value="1"/>
</dbReference>
<dbReference type="Proteomes" id="UP001244341">
    <property type="component" value="Chromosome 16b"/>
</dbReference>
<keyword evidence="3" id="KW-1185">Reference proteome</keyword>
<dbReference type="PANTHER" id="PTHR43827:SF8">
    <property type="entry name" value="ALDO_KETO REDUCTASE FAMILY PROTEIN"/>
    <property type="match status" value="1"/>
</dbReference>
<evidence type="ECO:0000313" key="3">
    <source>
        <dbReference type="Proteomes" id="UP001244341"/>
    </source>
</evidence>
<dbReference type="Pfam" id="PF00248">
    <property type="entry name" value="Aldo_ket_red"/>
    <property type="match status" value="1"/>
</dbReference>
<sequence>MIYGTAWKKERTAELVEQAVLAGFRGIDTACQPKHYREDLVGVALLKLQQAHSIPRSELFIQTKFTPIAGQDRRQPLPYDPAAPLPEQVRQSFATSQRNLHTQHIDSLVLHSPLPSHSQSMEVWRAFEELADAGQVGQLGISNIYDLQALQAIFEQARVKPAVVQNRFHATTGYDAGIRAWCRKQGVTYQSFWTLTANPDALKSAAVRAAAKQRGCEPEQVWYRFVIQLGCVPLNGTSSSRHAAADLDVLGWEGDKALSQQEMASIGRLIGEKL</sequence>
<evidence type="ECO:0000259" key="1">
    <source>
        <dbReference type="Pfam" id="PF00248"/>
    </source>
</evidence>
<gene>
    <name evidence="2" type="ORF">OEZ85_000102</name>
</gene>
<proteinExistence type="predicted"/>
<dbReference type="PANTHER" id="PTHR43827">
    <property type="entry name" value="2,5-DIKETO-D-GLUCONIC ACID REDUCTASE"/>
    <property type="match status" value="1"/>
</dbReference>